<evidence type="ECO:0000313" key="10">
    <source>
        <dbReference type="Proteomes" id="UP000184533"/>
    </source>
</evidence>
<dbReference type="InterPro" id="IPR001173">
    <property type="entry name" value="Glyco_trans_2-like"/>
</dbReference>
<sequence length="286" mass="30895">MTRGEPAQSPVLSVIVPASNEAGLIGRCLDALLASCFDVPTRWQLLVVANGCRDDTAMVARGYGDAARARNVDFQVIEVALGNKLNAINVGEGAAQGGVLAYIDADVVVSPHLLPQLTEALGGDAPAYGTGTLCIARARRWDSRAYGRFWSQLPFVIDGAPGCGVFAVNRAGRSRWGAFPAIISDDTFVRLHFGPGERKNVPADYQWPIVEGFENLVKVRRRQDQGVAEIAALYPDLLANEHKSRLTPMRLLQLAMADPVGFGVYATVALATKLPARSREKWVRGR</sequence>
<dbReference type="PANTHER" id="PTHR43646">
    <property type="entry name" value="GLYCOSYLTRANSFERASE"/>
    <property type="match status" value="1"/>
</dbReference>
<dbReference type="STRING" id="1121477.SAMN02745223_00552"/>
<dbReference type="SUPFAM" id="SSF53448">
    <property type="entry name" value="Nucleotide-diphospho-sugar transferases"/>
    <property type="match status" value="1"/>
</dbReference>
<keyword evidence="3" id="KW-0328">Glycosyltransferase</keyword>
<evidence type="ECO:0000313" key="8">
    <source>
        <dbReference type="EMBL" id="SHE49752.1"/>
    </source>
</evidence>
<keyword evidence="9" id="KW-1185">Reference proteome</keyword>
<evidence type="ECO:0000256" key="2">
    <source>
        <dbReference type="ARBA" id="ARBA00022475"/>
    </source>
</evidence>
<proteinExistence type="predicted"/>
<dbReference type="CDD" id="cd00761">
    <property type="entry name" value="Glyco_tranf_GTA_type"/>
    <property type="match status" value="1"/>
</dbReference>
<accession>A0A0F5LE40</accession>
<evidence type="ECO:0000256" key="4">
    <source>
        <dbReference type="ARBA" id="ARBA00022679"/>
    </source>
</evidence>
<name>A0A0F5LE40_9HYPH</name>
<dbReference type="InterPro" id="IPR029044">
    <property type="entry name" value="Nucleotide-diphossugar_trans"/>
</dbReference>
<evidence type="ECO:0000313" key="9">
    <source>
        <dbReference type="Proteomes" id="UP000033608"/>
    </source>
</evidence>
<gene>
    <name evidence="8" type="ORF">SAMN02745223_00552</name>
    <name evidence="7" type="ORF">VW29_16690</name>
</gene>
<dbReference type="EMBL" id="LAJF01000101">
    <property type="protein sequence ID" value="KKB80646.1"/>
    <property type="molecule type" value="Genomic_DNA"/>
</dbReference>
<dbReference type="Proteomes" id="UP000033608">
    <property type="component" value="Unassembled WGS sequence"/>
</dbReference>
<organism evidence="7 9">
    <name type="scientific">Devosia limi DSM 17137</name>
    <dbReference type="NCBI Taxonomy" id="1121477"/>
    <lineage>
        <taxon>Bacteria</taxon>
        <taxon>Pseudomonadati</taxon>
        <taxon>Pseudomonadota</taxon>
        <taxon>Alphaproteobacteria</taxon>
        <taxon>Hyphomicrobiales</taxon>
        <taxon>Devosiaceae</taxon>
        <taxon>Devosia</taxon>
    </lineage>
</organism>
<dbReference type="GO" id="GO:0005886">
    <property type="term" value="C:plasma membrane"/>
    <property type="evidence" value="ECO:0007669"/>
    <property type="project" value="UniProtKB-SubCell"/>
</dbReference>
<evidence type="ECO:0000259" key="6">
    <source>
        <dbReference type="Pfam" id="PF00535"/>
    </source>
</evidence>
<feature type="domain" description="Glycosyltransferase 2-like" evidence="6">
    <location>
        <begin position="13"/>
        <end position="126"/>
    </location>
</feature>
<dbReference type="Proteomes" id="UP000184533">
    <property type="component" value="Unassembled WGS sequence"/>
</dbReference>
<keyword evidence="5" id="KW-0472">Membrane</keyword>
<dbReference type="OrthoDB" id="6653642at2"/>
<dbReference type="RefSeq" id="WP_046136405.1">
    <property type="nucleotide sequence ID" value="NZ_FQVC01000001.1"/>
</dbReference>
<dbReference type="Pfam" id="PF00535">
    <property type="entry name" value="Glycos_transf_2"/>
    <property type="match status" value="1"/>
</dbReference>
<dbReference type="GO" id="GO:0016757">
    <property type="term" value="F:glycosyltransferase activity"/>
    <property type="evidence" value="ECO:0007669"/>
    <property type="project" value="UniProtKB-KW"/>
</dbReference>
<dbReference type="AlphaFoldDB" id="A0A0F5LE40"/>
<keyword evidence="4 8" id="KW-0808">Transferase</keyword>
<dbReference type="PANTHER" id="PTHR43646:SF2">
    <property type="entry name" value="GLYCOSYLTRANSFERASE 2-LIKE DOMAIN-CONTAINING PROTEIN"/>
    <property type="match status" value="1"/>
</dbReference>
<evidence type="ECO:0000256" key="1">
    <source>
        <dbReference type="ARBA" id="ARBA00004236"/>
    </source>
</evidence>
<reference evidence="7 9" key="1">
    <citation type="submission" date="2015-03" db="EMBL/GenBank/DDBJ databases">
        <authorList>
            <person name="Hassan Y.I."/>
            <person name="Lepp D."/>
            <person name="Zhou T."/>
        </authorList>
    </citation>
    <scope>NUCLEOTIDE SEQUENCE [LARGE SCALE GENOMIC DNA]</scope>
    <source>
        <strain evidence="7 9">DSM 17137</strain>
    </source>
</reference>
<evidence type="ECO:0000256" key="3">
    <source>
        <dbReference type="ARBA" id="ARBA00022676"/>
    </source>
</evidence>
<dbReference type="EMBL" id="FQVC01000001">
    <property type="protein sequence ID" value="SHE49752.1"/>
    <property type="molecule type" value="Genomic_DNA"/>
</dbReference>
<dbReference type="Gene3D" id="3.90.550.10">
    <property type="entry name" value="Spore Coat Polysaccharide Biosynthesis Protein SpsA, Chain A"/>
    <property type="match status" value="1"/>
</dbReference>
<evidence type="ECO:0000256" key="5">
    <source>
        <dbReference type="ARBA" id="ARBA00023136"/>
    </source>
</evidence>
<protein>
    <submittedName>
        <fullName evidence="8">Glycosyl transferase family 2</fullName>
    </submittedName>
</protein>
<dbReference type="PATRIC" id="fig|1121477.3.peg.83"/>
<keyword evidence="2" id="KW-1003">Cell membrane</keyword>
<evidence type="ECO:0000313" key="7">
    <source>
        <dbReference type="EMBL" id="KKB80646.1"/>
    </source>
</evidence>
<comment type="subcellular location">
    <subcellularLocation>
        <location evidence="1">Cell membrane</location>
    </subcellularLocation>
</comment>
<reference evidence="8 10" key="2">
    <citation type="submission" date="2016-11" db="EMBL/GenBank/DDBJ databases">
        <authorList>
            <person name="Jaros S."/>
            <person name="Januszkiewicz K."/>
            <person name="Wedrychowicz H."/>
        </authorList>
    </citation>
    <scope>NUCLEOTIDE SEQUENCE [LARGE SCALE GENOMIC DNA]</scope>
    <source>
        <strain evidence="8 10">DSM 17137</strain>
    </source>
</reference>